<dbReference type="InterPro" id="IPR001851">
    <property type="entry name" value="ABC_transp_permease"/>
</dbReference>
<evidence type="ECO:0000256" key="6">
    <source>
        <dbReference type="SAM" id="Phobius"/>
    </source>
</evidence>
<evidence type="ECO:0000256" key="3">
    <source>
        <dbReference type="ARBA" id="ARBA00022692"/>
    </source>
</evidence>
<dbReference type="GO" id="GO:0005886">
    <property type="term" value="C:plasma membrane"/>
    <property type="evidence" value="ECO:0007669"/>
    <property type="project" value="UniProtKB-SubCell"/>
</dbReference>
<protein>
    <submittedName>
        <fullName evidence="7">Ribose transport system permease protein</fullName>
    </submittedName>
</protein>
<keyword evidence="2" id="KW-1003">Cell membrane</keyword>
<comment type="caution">
    <text evidence="7">The sequence shown here is derived from an EMBL/GenBank/DDBJ whole genome shotgun (WGS) entry which is preliminary data.</text>
</comment>
<comment type="subcellular location">
    <subcellularLocation>
        <location evidence="1">Cell membrane</location>
        <topology evidence="1">Multi-pass membrane protein</topology>
    </subcellularLocation>
</comment>
<feature type="transmembrane region" description="Helical" evidence="6">
    <location>
        <begin position="35"/>
        <end position="56"/>
    </location>
</feature>
<feature type="transmembrane region" description="Helical" evidence="6">
    <location>
        <begin position="144"/>
        <end position="164"/>
    </location>
</feature>
<dbReference type="EMBL" id="JADOUF010000001">
    <property type="protein sequence ID" value="MBG6136760.1"/>
    <property type="molecule type" value="Genomic_DNA"/>
</dbReference>
<evidence type="ECO:0000256" key="4">
    <source>
        <dbReference type="ARBA" id="ARBA00022989"/>
    </source>
</evidence>
<evidence type="ECO:0000313" key="8">
    <source>
        <dbReference type="Proteomes" id="UP000622552"/>
    </source>
</evidence>
<feature type="transmembrane region" description="Helical" evidence="6">
    <location>
        <begin position="62"/>
        <end position="85"/>
    </location>
</feature>
<evidence type="ECO:0000313" key="7">
    <source>
        <dbReference type="EMBL" id="MBG6136760.1"/>
    </source>
</evidence>
<reference evidence="7" key="1">
    <citation type="submission" date="2020-11" db="EMBL/GenBank/DDBJ databases">
        <title>Sequencing the genomes of 1000 actinobacteria strains.</title>
        <authorList>
            <person name="Klenk H.-P."/>
        </authorList>
    </citation>
    <scope>NUCLEOTIDE SEQUENCE</scope>
    <source>
        <strain evidence="7">DSM 45356</strain>
    </source>
</reference>
<keyword evidence="5 6" id="KW-0472">Membrane</keyword>
<name>A0A8J7GGP1_9ACTN</name>
<accession>A0A8J7GGP1</accession>
<dbReference type="Pfam" id="PF02653">
    <property type="entry name" value="BPD_transp_2"/>
    <property type="match status" value="1"/>
</dbReference>
<evidence type="ECO:0000256" key="2">
    <source>
        <dbReference type="ARBA" id="ARBA00022475"/>
    </source>
</evidence>
<sequence>MKPATAPTPVLPTDTSTTAPRRGLRTLISGIGTQNLSLVAALVVVAGVFGLLNSAYLSVANIAVIGETVTIAGLLAVVQTVVIICGALDISVGSQAGVASVISAMAFTATGGNPLFGIGAAIAVGVAAGVVNGLIIVYGRVNPVIATLATLAAYKGIAQLISNGRAQGYVLGDDFFVFLARGKLLGLPVQVWILAVVALGVHLLLKFTDIGRNIYAIGGNDTAARLAGIKINKYLISVYALAGVVAAIAGILLTARTGSGQPVSGSEGLELKAITAAALGGCALKGGKGGVGGTLLAVALLGALENGLTVVGVNAFWQNVAQGALLVIAVVIQQWRNGERAVGLPT</sequence>
<keyword evidence="3 6" id="KW-0812">Transmembrane</keyword>
<keyword evidence="8" id="KW-1185">Reference proteome</keyword>
<feature type="transmembrane region" description="Helical" evidence="6">
    <location>
        <begin position="115"/>
        <end position="137"/>
    </location>
</feature>
<evidence type="ECO:0000256" key="1">
    <source>
        <dbReference type="ARBA" id="ARBA00004651"/>
    </source>
</evidence>
<dbReference type="PANTHER" id="PTHR32196:SF72">
    <property type="entry name" value="RIBOSE IMPORT PERMEASE PROTEIN RBSC"/>
    <property type="match status" value="1"/>
</dbReference>
<keyword evidence="4 6" id="KW-1133">Transmembrane helix</keyword>
<organism evidence="7 8">
    <name type="scientific">Longispora fulva</name>
    <dbReference type="NCBI Taxonomy" id="619741"/>
    <lineage>
        <taxon>Bacteria</taxon>
        <taxon>Bacillati</taxon>
        <taxon>Actinomycetota</taxon>
        <taxon>Actinomycetes</taxon>
        <taxon>Micromonosporales</taxon>
        <taxon>Micromonosporaceae</taxon>
        <taxon>Longispora</taxon>
    </lineage>
</organism>
<dbReference type="AlphaFoldDB" id="A0A8J7GGP1"/>
<feature type="transmembrane region" description="Helical" evidence="6">
    <location>
        <begin position="234"/>
        <end position="255"/>
    </location>
</feature>
<gene>
    <name evidence="7" type="ORF">IW245_002954</name>
</gene>
<feature type="transmembrane region" description="Helical" evidence="6">
    <location>
        <begin position="184"/>
        <end position="205"/>
    </location>
</feature>
<dbReference type="PANTHER" id="PTHR32196">
    <property type="entry name" value="ABC TRANSPORTER PERMEASE PROTEIN YPHD-RELATED-RELATED"/>
    <property type="match status" value="1"/>
</dbReference>
<proteinExistence type="predicted"/>
<dbReference type="GO" id="GO:0022857">
    <property type="term" value="F:transmembrane transporter activity"/>
    <property type="evidence" value="ECO:0007669"/>
    <property type="project" value="InterPro"/>
</dbReference>
<dbReference type="RefSeq" id="WP_233473016.1">
    <property type="nucleotide sequence ID" value="NZ_BONS01000016.1"/>
</dbReference>
<dbReference type="Proteomes" id="UP000622552">
    <property type="component" value="Unassembled WGS sequence"/>
</dbReference>
<evidence type="ECO:0000256" key="5">
    <source>
        <dbReference type="ARBA" id="ARBA00023136"/>
    </source>
</evidence>
<dbReference type="CDD" id="cd06579">
    <property type="entry name" value="TM_PBP1_transp_AraH_like"/>
    <property type="match status" value="1"/>
</dbReference>